<keyword evidence="1" id="KW-0472">Membrane</keyword>
<feature type="transmembrane region" description="Helical" evidence="1">
    <location>
        <begin position="263"/>
        <end position="279"/>
    </location>
</feature>
<evidence type="ECO:0000256" key="1">
    <source>
        <dbReference type="SAM" id="Phobius"/>
    </source>
</evidence>
<feature type="transmembrane region" description="Helical" evidence="1">
    <location>
        <begin position="34"/>
        <end position="57"/>
    </location>
</feature>
<organism evidence="2 3">
    <name type="scientific">Fodinicola feengrottensis</name>
    <dbReference type="NCBI Taxonomy" id="435914"/>
    <lineage>
        <taxon>Bacteria</taxon>
        <taxon>Bacillati</taxon>
        <taxon>Actinomycetota</taxon>
        <taxon>Actinomycetes</taxon>
        <taxon>Mycobacteriales</taxon>
        <taxon>Fodinicola</taxon>
    </lineage>
</organism>
<accession>A0ABP4VH92</accession>
<dbReference type="Proteomes" id="UP001500618">
    <property type="component" value="Unassembled WGS sequence"/>
</dbReference>
<keyword evidence="3" id="KW-1185">Reference proteome</keyword>
<feature type="transmembrane region" description="Helical" evidence="1">
    <location>
        <begin position="161"/>
        <end position="178"/>
    </location>
</feature>
<feature type="transmembrane region" description="Helical" evidence="1">
    <location>
        <begin position="318"/>
        <end position="339"/>
    </location>
</feature>
<dbReference type="EMBL" id="BAAANY010000055">
    <property type="protein sequence ID" value="GAA1722972.1"/>
    <property type="molecule type" value="Genomic_DNA"/>
</dbReference>
<feature type="transmembrane region" description="Helical" evidence="1">
    <location>
        <begin position="136"/>
        <end position="155"/>
    </location>
</feature>
<gene>
    <name evidence="2" type="ORF">GCM10009765_83690</name>
</gene>
<protein>
    <submittedName>
        <fullName evidence="2">Uncharacterized protein</fullName>
    </submittedName>
</protein>
<sequence length="385" mass="40946">MALTAVIVLATAAGLIGARLTGRADGKPRRLPAAGSWLLVVTALIYVNQVLFTVYIVRVHHGDTSFIAGDLPTGWFALAKDNPVISTIAQHFPWPELLAPTLLRVQAFLELPFTIFAFLTVCRWYGPGLYHRAARLAWPAAVAWTVTFCLIEWALRTPYTVQDIVIRLASMIVVPFTVRKTETPKEEQPVDLLVFAASAGALSYLVLVVYDTALLYNLGHVAAQLPGAAVAAAVLVIARVLAKVRTAKRPGPAIDSITTSFRWLILLFFVPALPIRYGLSFGSRLAEIAALAAGLAVGAAAATLGLREAFGRTSGNRAVWGGQIAGALIVGAAAGWGALKAVPSGYPETRLLAGVAVAVLVTSLACGALDWVQRRRESPISHSTL</sequence>
<feature type="transmembrane region" description="Helical" evidence="1">
    <location>
        <begin position="351"/>
        <end position="372"/>
    </location>
</feature>
<feature type="transmembrane region" description="Helical" evidence="1">
    <location>
        <begin position="190"/>
        <end position="210"/>
    </location>
</feature>
<keyword evidence="1" id="KW-1133">Transmembrane helix</keyword>
<evidence type="ECO:0000313" key="2">
    <source>
        <dbReference type="EMBL" id="GAA1722972.1"/>
    </source>
</evidence>
<name>A0ABP4VH92_9ACTN</name>
<feature type="transmembrane region" description="Helical" evidence="1">
    <location>
        <begin position="285"/>
        <end position="306"/>
    </location>
</feature>
<proteinExistence type="predicted"/>
<keyword evidence="1" id="KW-0812">Transmembrane</keyword>
<feature type="transmembrane region" description="Helical" evidence="1">
    <location>
        <begin position="222"/>
        <end position="242"/>
    </location>
</feature>
<evidence type="ECO:0000313" key="3">
    <source>
        <dbReference type="Proteomes" id="UP001500618"/>
    </source>
</evidence>
<reference evidence="3" key="1">
    <citation type="journal article" date="2019" name="Int. J. Syst. Evol. Microbiol.">
        <title>The Global Catalogue of Microorganisms (GCM) 10K type strain sequencing project: providing services to taxonomists for standard genome sequencing and annotation.</title>
        <authorList>
            <consortium name="The Broad Institute Genomics Platform"/>
            <consortium name="The Broad Institute Genome Sequencing Center for Infectious Disease"/>
            <person name="Wu L."/>
            <person name="Ma J."/>
        </authorList>
    </citation>
    <scope>NUCLEOTIDE SEQUENCE [LARGE SCALE GENOMIC DNA]</scope>
    <source>
        <strain evidence="3">JCM 14718</strain>
    </source>
</reference>
<comment type="caution">
    <text evidence="2">The sequence shown here is derived from an EMBL/GenBank/DDBJ whole genome shotgun (WGS) entry which is preliminary data.</text>
</comment>